<organism evidence="3 4">
    <name type="scientific">Halopseudomonas xinjiangensis</name>
    <dbReference type="NCBI Taxonomy" id="487184"/>
    <lineage>
        <taxon>Bacteria</taxon>
        <taxon>Pseudomonadati</taxon>
        <taxon>Pseudomonadota</taxon>
        <taxon>Gammaproteobacteria</taxon>
        <taxon>Pseudomonadales</taxon>
        <taxon>Pseudomonadaceae</taxon>
        <taxon>Halopseudomonas</taxon>
    </lineage>
</organism>
<keyword evidence="4" id="KW-1185">Reference proteome</keyword>
<accession>A0A1H1LRA7</accession>
<dbReference type="AlphaFoldDB" id="A0A1H1LRA7"/>
<keyword evidence="1" id="KW-1133">Transmembrane helix</keyword>
<dbReference type="InterPro" id="IPR012902">
    <property type="entry name" value="N_methyl_site"/>
</dbReference>
<protein>
    <submittedName>
        <fullName evidence="3">Type IV pilus assembly protein PilV</fullName>
    </submittedName>
</protein>
<evidence type="ECO:0000259" key="2">
    <source>
        <dbReference type="Pfam" id="PF22150"/>
    </source>
</evidence>
<name>A0A1H1LRA7_9GAMM</name>
<dbReference type="STRING" id="487184.SAMN05216421_0271"/>
<dbReference type="Pfam" id="PF07963">
    <property type="entry name" value="N_methyl"/>
    <property type="match status" value="1"/>
</dbReference>
<sequence>MKRLTNGFSLLEVLITILLTAIGILGMVAMQGQAIRHTQDSVQRTHAVMLANDLMEIIRARPSVLADLQAGVQNADSPLFSALASTAPNDCVQLGANNLMSNQVGCWAQKVRRYLPGAGNAANSFHACFSTTPGACDNAGAIVEIQIAWEGIGGECMSGNETVCIYRFRSQI</sequence>
<evidence type="ECO:0000313" key="4">
    <source>
        <dbReference type="Proteomes" id="UP000243207"/>
    </source>
</evidence>
<feature type="domain" description="Type IV pilin Tt1218-like" evidence="2">
    <location>
        <begin position="29"/>
        <end position="94"/>
    </location>
</feature>
<gene>
    <name evidence="3" type="ORF">SAMN05216421_0271</name>
</gene>
<proteinExistence type="predicted"/>
<keyword evidence="1" id="KW-0812">Transmembrane</keyword>
<dbReference type="RefSeq" id="WP_231701511.1">
    <property type="nucleotide sequence ID" value="NZ_LT629736.1"/>
</dbReference>
<dbReference type="NCBIfam" id="TIGR02523">
    <property type="entry name" value="type_IV_pilV"/>
    <property type="match status" value="1"/>
</dbReference>
<dbReference type="InterPro" id="IPR013362">
    <property type="entry name" value="Pilus_4_PilV"/>
</dbReference>
<feature type="transmembrane region" description="Helical" evidence="1">
    <location>
        <begin position="7"/>
        <end position="30"/>
    </location>
</feature>
<dbReference type="Proteomes" id="UP000243207">
    <property type="component" value="Chromosome I"/>
</dbReference>
<reference evidence="4" key="1">
    <citation type="submission" date="2016-10" db="EMBL/GenBank/DDBJ databases">
        <authorList>
            <person name="Varghese N."/>
            <person name="Submissions S."/>
        </authorList>
    </citation>
    <scope>NUCLEOTIDE SEQUENCE [LARGE SCALE GENOMIC DNA]</scope>
    <source>
        <strain evidence="4">NRRL B-51270</strain>
    </source>
</reference>
<evidence type="ECO:0000313" key="3">
    <source>
        <dbReference type="EMBL" id="SDR77154.1"/>
    </source>
</evidence>
<dbReference type="InterPro" id="IPR054402">
    <property type="entry name" value="Tt1218-like_dom"/>
</dbReference>
<dbReference type="EMBL" id="LT629736">
    <property type="protein sequence ID" value="SDR77154.1"/>
    <property type="molecule type" value="Genomic_DNA"/>
</dbReference>
<evidence type="ECO:0000256" key="1">
    <source>
        <dbReference type="SAM" id="Phobius"/>
    </source>
</evidence>
<dbReference type="Pfam" id="PF22150">
    <property type="entry name" value="Tt1218-like"/>
    <property type="match status" value="1"/>
</dbReference>
<keyword evidence="1" id="KW-0472">Membrane</keyword>